<dbReference type="Pfam" id="PF01618">
    <property type="entry name" value="MotA_ExbB"/>
    <property type="match status" value="1"/>
</dbReference>
<evidence type="ECO:0000256" key="5">
    <source>
        <dbReference type="ARBA" id="ARBA00023136"/>
    </source>
</evidence>
<dbReference type="RefSeq" id="WP_238381214.1">
    <property type="nucleotide sequence ID" value="NZ_CP042912.1"/>
</dbReference>
<reference evidence="9 10" key="1">
    <citation type="submission" date="2019-08" db="EMBL/GenBank/DDBJ databases">
        <title>Deep-cultivation of Planctomycetes and their phenomic and genomic characterization uncovers novel biology.</title>
        <authorList>
            <person name="Wiegand S."/>
            <person name="Jogler M."/>
            <person name="Boedeker C."/>
            <person name="Pinto D."/>
            <person name="Vollmers J."/>
            <person name="Rivas-Marin E."/>
            <person name="Kohn T."/>
            <person name="Peeters S.H."/>
            <person name="Heuer A."/>
            <person name="Rast P."/>
            <person name="Oberbeckmann S."/>
            <person name="Bunk B."/>
            <person name="Jeske O."/>
            <person name="Meyerdierks A."/>
            <person name="Storesund J.E."/>
            <person name="Kallscheuer N."/>
            <person name="Luecker S."/>
            <person name="Lage O.M."/>
            <person name="Pohl T."/>
            <person name="Merkel B.J."/>
            <person name="Hornburger P."/>
            <person name="Mueller R.-W."/>
            <person name="Bruemmer F."/>
            <person name="Labrenz M."/>
            <person name="Spormann A.M."/>
            <person name="Op den Camp H."/>
            <person name="Overmann J."/>
            <person name="Amann R."/>
            <person name="Jetten M.S.M."/>
            <person name="Mascher T."/>
            <person name="Medema M.H."/>
            <person name="Devos D.P."/>
            <person name="Kaster A.-K."/>
            <person name="Ovreas L."/>
            <person name="Rohde M."/>
            <person name="Galperin M.Y."/>
            <person name="Jogler C."/>
        </authorList>
    </citation>
    <scope>NUCLEOTIDE SEQUENCE [LARGE SCALE GENOMIC DNA]</scope>
    <source>
        <strain evidence="9 10">FC18</strain>
    </source>
</reference>
<dbReference type="GO" id="GO:0017038">
    <property type="term" value="P:protein import"/>
    <property type="evidence" value="ECO:0007669"/>
    <property type="project" value="TreeGrafter"/>
</dbReference>
<evidence type="ECO:0000259" key="8">
    <source>
        <dbReference type="Pfam" id="PF01618"/>
    </source>
</evidence>
<dbReference type="KEGG" id="mff:MFFC18_46410"/>
<dbReference type="PANTHER" id="PTHR30625:SF17">
    <property type="entry name" value="TOLQ-RELATED"/>
    <property type="match status" value="1"/>
</dbReference>
<evidence type="ECO:0000313" key="9">
    <source>
        <dbReference type="EMBL" id="QEG24719.1"/>
    </source>
</evidence>
<keyword evidence="10" id="KW-1185">Reference proteome</keyword>
<feature type="transmembrane region" description="Helical" evidence="7">
    <location>
        <begin position="20"/>
        <end position="39"/>
    </location>
</feature>
<dbReference type="AlphaFoldDB" id="A0A5B9PGI3"/>
<proteinExistence type="inferred from homology"/>
<evidence type="ECO:0000256" key="6">
    <source>
        <dbReference type="RuleBase" id="RU004057"/>
    </source>
</evidence>
<evidence type="ECO:0000256" key="2">
    <source>
        <dbReference type="ARBA" id="ARBA00022475"/>
    </source>
</evidence>
<name>A0A5B9PGI3_9BACT</name>
<feature type="transmembrane region" description="Helical" evidence="7">
    <location>
        <begin position="73"/>
        <end position="94"/>
    </location>
</feature>
<keyword evidence="2" id="KW-1003">Cell membrane</keyword>
<accession>A0A5B9PGI3</accession>
<feature type="transmembrane region" description="Helical" evidence="7">
    <location>
        <begin position="171"/>
        <end position="192"/>
    </location>
</feature>
<evidence type="ECO:0000256" key="1">
    <source>
        <dbReference type="ARBA" id="ARBA00004651"/>
    </source>
</evidence>
<comment type="subcellular location">
    <subcellularLocation>
        <location evidence="1">Cell membrane</location>
        <topology evidence="1">Multi-pass membrane protein</topology>
    </subcellularLocation>
    <subcellularLocation>
        <location evidence="6">Membrane</location>
        <topology evidence="6">Multi-pass membrane protein</topology>
    </subcellularLocation>
</comment>
<keyword evidence="5 7" id="KW-0472">Membrane</keyword>
<dbReference type="Proteomes" id="UP000322214">
    <property type="component" value="Chromosome"/>
</dbReference>
<keyword evidence="4 7" id="KW-1133">Transmembrane helix</keyword>
<feature type="domain" description="MotA/TolQ/ExbB proton channel" evidence="8">
    <location>
        <begin position="135"/>
        <end position="249"/>
    </location>
</feature>
<keyword evidence="6" id="KW-0653">Protein transport</keyword>
<evidence type="ECO:0000256" key="7">
    <source>
        <dbReference type="SAM" id="Phobius"/>
    </source>
</evidence>
<protein>
    <submittedName>
        <fullName evidence="9">Biopolymer transport protein ExbB</fullName>
    </submittedName>
</protein>
<dbReference type="InterPro" id="IPR002898">
    <property type="entry name" value="MotA_ExbB_proton_chnl"/>
</dbReference>
<evidence type="ECO:0000256" key="4">
    <source>
        <dbReference type="ARBA" id="ARBA00022989"/>
    </source>
</evidence>
<evidence type="ECO:0000313" key="10">
    <source>
        <dbReference type="Proteomes" id="UP000322214"/>
    </source>
</evidence>
<dbReference type="EMBL" id="CP042912">
    <property type="protein sequence ID" value="QEG24719.1"/>
    <property type="molecule type" value="Genomic_DNA"/>
</dbReference>
<dbReference type="InterPro" id="IPR050790">
    <property type="entry name" value="ExbB/TolQ_transport"/>
</dbReference>
<dbReference type="STRING" id="980251.GCA_001642875_00928"/>
<keyword evidence="6" id="KW-0813">Transport</keyword>
<feature type="transmembrane region" description="Helical" evidence="7">
    <location>
        <begin position="214"/>
        <end position="238"/>
    </location>
</feature>
<keyword evidence="3 7" id="KW-0812">Transmembrane</keyword>
<sequence length="267" mass="28771">MPKFQSCFSMLPSPEQLRRIFPLTFLVAFIALVLSPIGITDVALYAQDAGAAAANPEQDSLLGWLLNSLGFEYIIVFLALSFILVALFILNILAARRESVCPAELVATFETQLDNKQYQEAYDLAKTDESFLGTVLSAGLARLSSGYPQAVAAMQEAGADESMKMDHRLSYLALIGTISPMIGLFGTVHGMIESFYEIANGGGTPDANKLAEGISTALLTTLIGLAIAIPAIAGYNILRNLVQRRILEVSATSENLMGRFEKVGNKK</sequence>
<evidence type="ECO:0000256" key="3">
    <source>
        <dbReference type="ARBA" id="ARBA00022692"/>
    </source>
</evidence>
<organism evidence="9 10">
    <name type="scientific">Mariniblastus fucicola</name>
    <dbReference type="NCBI Taxonomy" id="980251"/>
    <lineage>
        <taxon>Bacteria</taxon>
        <taxon>Pseudomonadati</taxon>
        <taxon>Planctomycetota</taxon>
        <taxon>Planctomycetia</taxon>
        <taxon>Pirellulales</taxon>
        <taxon>Pirellulaceae</taxon>
        <taxon>Mariniblastus</taxon>
    </lineage>
</organism>
<comment type="similarity">
    <text evidence="6">Belongs to the exbB/tolQ family.</text>
</comment>
<gene>
    <name evidence="9" type="primary">exbB_5</name>
    <name evidence="9" type="ORF">MFFC18_46410</name>
</gene>
<dbReference type="GO" id="GO:0005886">
    <property type="term" value="C:plasma membrane"/>
    <property type="evidence" value="ECO:0007669"/>
    <property type="project" value="UniProtKB-SubCell"/>
</dbReference>
<dbReference type="PANTHER" id="PTHR30625">
    <property type="entry name" value="PROTEIN TOLQ"/>
    <property type="match status" value="1"/>
</dbReference>